<evidence type="ECO:0000313" key="2">
    <source>
        <dbReference type="Proteomes" id="UP000004324"/>
    </source>
</evidence>
<proteinExistence type="predicted"/>
<dbReference type="AlphaFoldDB" id="I9LGT8"/>
<dbReference type="RefSeq" id="WP_007932476.1">
    <property type="nucleotide sequence ID" value="NZ_AKVJ01000017.1"/>
</dbReference>
<dbReference type="NCBIfam" id="NF041705">
    <property type="entry name" value="RIPP_cyclo_YhhA"/>
    <property type="match status" value="1"/>
</dbReference>
<accession>I9LGT8</accession>
<dbReference type="Proteomes" id="UP000004324">
    <property type="component" value="Unassembled WGS sequence"/>
</dbReference>
<dbReference type="EMBL" id="AKVJ01000017">
    <property type="protein sequence ID" value="EIW19586.1"/>
    <property type="molecule type" value="Genomic_DNA"/>
</dbReference>
<keyword evidence="2" id="KW-1185">Reference proteome</keyword>
<comment type="caution">
    <text evidence="1">The sequence shown here is derived from an EMBL/GenBank/DDBJ whole genome shotgun (WGS) entry which is preliminary data.</text>
</comment>
<gene>
    <name evidence="1" type="ORF">FB4_2769</name>
</gene>
<organism evidence="1 2">
    <name type="scientific">Pelosinus fermentans B4</name>
    <dbReference type="NCBI Taxonomy" id="1149862"/>
    <lineage>
        <taxon>Bacteria</taxon>
        <taxon>Bacillati</taxon>
        <taxon>Bacillota</taxon>
        <taxon>Negativicutes</taxon>
        <taxon>Selenomonadales</taxon>
        <taxon>Sporomusaceae</taxon>
        <taxon>Pelosinus</taxon>
    </lineage>
</organism>
<protein>
    <submittedName>
        <fullName evidence="1">Uncharacterized protein</fullName>
    </submittedName>
</protein>
<reference evidence="1 2" key="1">
    <citation type="journal article" date="2012" name="J. Bacteriol.">
        <title>Draft Genome Sequences for Two Metal-Reducing Pelosinus fermentans Strains Isolated from a Cr(VI)-Contaminated Site and for Type Strain R7.</title>
        <authorList>
            <person name="Brown S.D."/>
            <person name="Podar M."/>
            <person name="Klingeman D.M."/>
            <person name="Johnson C.M."/>
            <person name="Yang Z.K."/>
            <person name="Utturkar S.M."/>
            <person name="Land M.L."/>
            <person name="Mosher J.J."/>
            <person name="Hurt R.A.Jr."/>
            <person name="Phelps T.J."/>
            <person name="Palumbo A.V."/>
            <person name="Arkin A.P."/>
            <person name="Hazen T.C."/>
            <person name="Elias D.A."/>
        </authorList>
    </citation>
    <scope>NUCLEOTIDE SEQUENCE [LARGE SCALE GENOMIC DNA]</scope>
    <source>
        <strain evidence="1 2">B4</strain>
    </source>
</reference>
<evidence type="ECO:0000313" key="1">
    <source>
        <dbReference type="EMBL" id="EIW19586.1"/>
    </source>
</evidence>
<name>I9LGT8_9FIRM</name>
<sequence length="59" mass="6721">MNNAYLKSEVPDNAVLGKINEIPAPQNKIIARLKAQMKWGSMNDPISAYSRMHNRHNRS</sequence>